<dbReference type="CDD" id="cd01839">
    <property type="entry name" value="SGNH_arylesterase_like"/>
    <property type="match status" value="1"/>
</dbReference>
<dbReference type="OrthoDB" id="164654at2"/>
<sequence>MHKVLCFGDSNTWGTIPSVKGRYNEKERWPRLLASMLSDDFEIIEEGQPSRTAVHNMPFDGDKTGIRYLKACLESYSPDLVLIMLGTNDLKKKFNLTVDCIALGVHEIIEKTLSFKCIDNNNKLHVLLICPPPIFEVGHYAKIYQGGAAKSQLLAKSFHHVSKTLDCDFFDAGTVIHSCKKEGIHWQVEQHSVLAQALSVIIKKLFMRNKCE</sequence>
<evidence type="ECO:0000313" key="3">
    <source>
        <dbReference type="Proteomes" id="UP000198862"/>
    </source>
</evidence>
<gene>
    <name evidence="2" type="ORF">SAMN02745724_01431</name>
</gene>
<keyword evidence="3" id="KW-1185">Reference proteome</keyword>
<evidence type="ECO:0000313" key="2">
    <source>
        <dbReference type="EMBL" id="SFC32560.1"/>
    </source>
</evidence>
<accession>A0A1I1IH71</accession>
<feature type="domain" description="SGNH hydrolase-type esterase" evidence="1">
    <location>
        <begin position="6"/>
        <end position="175"/>
    </location>
</feature>
<dbReference type="EMBL" id="FOLO01000007">
    <property type="protein sequence ID" value="SFC32560.1"/>
    <property type="molecule type" value="Genomic_DNA"/>
</dbReference>
<dbReference type="SUPFAM" id="SSF52266">
    <property type="entry name" value="SGNH hydrolase"/>
    <property type="match status" value="1"/>
</dbReference>
<protein>
    <submittedName>
        <fullName evidence="2">Lysophospholipase L1</fullName>
    </submittedName>
</protein>
<name>A0A1I1IH71_9GAMM</name>
<proteinExistence type="predicted"/>
<dbReference type="Pfam" id="PF13472">
    <property type="entry name" value="Lipase_GDSL_2"/>
    <property type="match status" value="1"/>
</dbReference>
<dbReference type="GO" id="GO:0016788">
    <property type="term" value="F:hydrolase activity, acting on ester bonds"/>
    <property type="evidence" value="ECO:0007669"/>
    <property type="project" value="UniProtKB-ARBA"/>
</dbReference>
<dbReference type="InterPro" id="IPR013830">
    <property type="entry name" value="SGNH_hydro"/>
</dbReference>
<dbReference type="AlphaFoldDB" id="A0A1I1IH71"/>
<reference evidence="2 3" key="1">
    <citation type="submission" date="2016-10" db="EMBL/GenBank/DDBJ databases">
        <authorList>
            <person name="de Groot N.N."/>
        </authorList>
    </citation>
    <scope>NUCLEOTIDE SEQUENCE [LARGE SCALE GENOMIC DNA]</scope>
    <source>
        <strain evidence="2 3">DSM 6059</strain>
    </source>
</reference>
<evidence type="ECO:0000259" key="1">
    <source>
        <dbReference type="Pfam" id="PF13472"/>
    </source>
</evidence>
<dbReference type="STRING" id="1123010.SAMN02745724_01431"/>
<dbReference type="InterPro" id="IPR036514">
    <property type="entry name" value="SGNH_hydro_sf"/>
</dbReference>
<organism evidence="2 3">
    <name type="scientific">Pseudoalteromonas denitrificans DSM 6059</name>
    <dbReference type="NCBI Taxonomy" id="1123010"/>
    <lineage>
        <taxon>Bacteria</taxon>
        <taxon>Pseudomonadati</taxon>
        <taxon>Pseudomonadota</taxon>
        <taxon>Gammaproteobacteria</taxon>
        <taxon>Alteromonadales</taxon>
        <taxon>Pseudoalteromonadaceae</taxon>
        <taxon>Pseudoalteromonas</taxon>
    </lineage>
</organism>
<dbReference type="RefSeq" id="WP_091982269.1">
    <property type="nucleotide sequence ID" value="NZ_FOLO01000007.1"/>
</dbReference>
<dbReference type="Proteomes" id="UP000198862">
    <property type="component" value="Unassembled WGS sequence"/>
</dbReference>
<dbReference type="Gene3D" id="3.40.50.1110">
    <property type="entry name" value="SGNH hydrolase"/>
    <property type="match status" value="1"/>
</dbReference>